<gene>
    <name evidence="2" type="ORF">VFPPC_16688</name>
</gene>
<organism evidence="2 3">
    <name type="scientific">Pochonia chlamydosporia 170</name>
    <dbReference type="NCBI Taxonomy" id="1380566"/>
    <lineage>
        <taxon>Eukaryota</taxon>
        <taxon>Fungi</taxon>
        <taxon>Dikarya</taxon>
        <taxon>Ascomycota</taxon>
        <taxon>Pezizomycotina</taxon>
        <taxon>Sordariomycetes</taxon>
        <taxon>Hypocreomycetidae</taxon>
        <taxon>Hypocreales</taxon>
        <taxon>Clavicipitaceae</taxon>
        <taxon>Pochonia</taxon>
    </lineage>
</organism>
<dbReference type="EMBL" id="LSBJ02000001">
    <property type="protein sequence ID" value="OAQ60981.1"/>
    <property type="molecule type" value="Genomic_DNA"/>
</dbReference>
<dbReference type="GeneID" id="28858435"/>
<protein>
    <submittedName>
        <fullName evidence="2">Uncharacterized protein</fullName>
    </submittedName>
</protein>
<dbReference type="RefSeq" id="XP_018138790.1">
    <property type="nucleotide sequence ID" value="XM_018294441.1"/>
</dbReference>
<evidence type="ECO:0000313" key="3">
    <source>
        <dbReference type="Proteomes" id="UP000078397"/>
    </source>
</evidence>
<feature type="compositionally biased region" description="Polar residues" evidence="1">
    <location>
        <begin position="17"/>
        <end position="37"/>
    </location>
</feature>
<dbReference type="Proteomes" id="UP000078397">
    <property type="component" value="Unassembled WGS sequence"/>
</dbReference>
<reference evidence="2 3" key="1">
    <citation type="journal article" date="2016" name="PLoS Pathog.">
        <title>Biosynthesis of antibiotic leucinostatins in bio-control fungus Purpureocillium lilacinum and their inhibition on phytophthora revealed by genome mining.</title>
        <authorList>
            <person name="Wang G."/>
            <person name="Liu Z."/>
            <person name="Lin R."/>
            <person name="Li E."/>
            <person name="Mao Z."/>
            <person name="Ling J."/>
            <person name="Yang Y."/>
            <person name="Yin W.B."/>
            <person name="Xie B."/>
        </authorList>
    </citation>
    <scope>NUCLEOTIDE SEQUENCE [LARGE SCALE GENOMIC DNA]</scope>
    <source>
        <strain evidence="2">170</strain>
    </source>
</reference>
<dbReference type="KEGG" id="pchm:VFPPC_16688"/>
<keyword evidence="3" id="KW-1185">Reference proteome</keyword>
<dbReference type="AlphaFoldDB" id="A0A179F6L8"/>
<evidence type="ECO:0000313" key="2">
    <source>
        <dbReference type="EMBL" id="OAQ60981.1"/>
    </source>
</evidence>
<accession>A0A179F6L8</accession>
<comment type="caution">
    <text evidence="2">The sequence shown here is derived from an EMBL/GenBank/DDBJ whole genome shotgun (WGS) entry which is preliminary data.</text>
</comment>
<sequence length="68" mass="7786">MQNTQFARFPLCKNTKGHSNTRPSTCEQVESRQQNRATPAIKSIQILVRSTAQAEKTRPRWGLHAELH</sequence>
<proteinExistence type="predicted"/>
<name>A0A179F6L8_METCM</name>
<evidence type="ECO:0000256" key="1">
    <source>
        <dbReference type="SAM" id="MobiDB-lite"/>
    </source>
</evidence>
<feature type="region of interest" description="Disordered" evidence="1">
    <location>
        <begin position="1"/>
        <end position="38"/>
    </location>
</feature>